<evidence type="ECO:0000313" key="4">
    <source>
        <dbReference type="Proteomes" id="UP000324800"/>
    </source>
</evidence>
<dbReference type="InterPro" id="IPR000477">
    <property type="entry name" value="RT_dom"/>
</dbReference>
<dbReference type="InterPro" id="IPR043502">
    <property type="entry name" value="DNA/RNA_pol_sf"/>
</dbReference>
<feature type="compositionally biased region" description="Polar residues" evidence="1">
    <location>
        <begin position="131"/>
        <end position="141"/>
    </location>
</feature>
<dbReference type="InterPro" id="IPR043128">
    <property type="entry name" value="Rev_trsase/Diguanyl_cyclase"/>
</dbReference>
<dbReference type="InterPro" id="IPR052055">
    <property type="entry name" value="Hepadnavirus_pol/RT"/>
</dbReference>
<organism evidence="3 4">
    <name type="scientific">Streblomastix strix</name>
    <dbReference type="NCBI Taxonomy" id="222440"/>
    <lineage>
        <taxon>Eukaryota</taxon>
        <taxon>Metamonada</taxon>
        <taxon>Preaxostyla</taxon>
        <taxon>Oxymonadida</taxon>
        <taxon>Streblomastigidae</taxon>
        <taxon>Streblomastix</taxon>
    </lineage>
</organism>
<feature type="region of interest" description="Disordered" evidence="1">
    <location>
        <begin position="126"/>
        <end position="145"/>
    </location>
</feature>
<reference evidence="3 4" key="1">
    <citation type="submission" date="2019-03" db="EMBL/GenBank/DDBJ databases">
        <title>Single cell metagenomics reveals metabolic interactions within the superorganism composed of flagellate Streblomastix strix and complex community of Bacteroidetes bacteria on its surface.</title>
        <authorList>
            <person name="Treitli S.C."/>
            <person name="Kolisko M."/>
            <person name="Husnik F."/>
            <person name="Keeling P."/>
            <person name="Hampl V."/>
        </authorList>
    </citation>
    <scope>NUCLEOTIDE SEQUENCE [LARGE SCALE GENOMIC DNA]</scope>
    <source>
        <strain evidence="3">ST1C</strain>
    </source>
</reference>
<comment type="caution">
    <text evidence="3">The sequence shown here is derived from an EMBL/GenBank/DDBJ whole genome shotgun (WGS) entry which is preliminary data.</text>
</comment>
<dbReference type="CDD" id="cd09275">
    <property type="entry name" value="RNase_HI_RT_DIRS1"/>
    <property type="match status" value="1"/>
</dbReference>
<evidence type="ECO:0000313" key="3">
    <source>
        <dbReference type="EMBL" id="KAA6387556.1"/>
    </source>
</evidence>
<dbReference type="Gene3D" id="3.10.10.10">
    <property type="entry name" value="HIV Type 1 Reverse Transcriptase, subunit A, domain 1"/>
    <property type="match status" value="1"/>
</dbReference>
<dbReference type="PANTHER" id="PTHR33050">
    <property type="entry name" value="REVERSE TRANSCRIPTASE DOMAIN-CONTAINING PROTEIN"/>
    <property type="match status" value="1"/>
</dbReference>
<evidence type="ECO:0000256" key="1">
    <source>
        <dbReference type="SAM" id="MobiDB-lite"/>
    </source>
</evidence>
<evidence type="ECO:0000259" key="2">
    <source>
        <dbReference type="PROSITE" id="PS50878"/>
    </source>
</evidence>
<gene>
    <name evidence="3" type="ORF">EZS28_016918</name>
</gene>
<dbReference type="Gene3D" id="3.30.70.270">
    <property type="match status" value="1"/>
</dbReference>
<protein>
    <submittedName>
        <fullName evidence="3">Putative Transposon Ty3-G Gag-Pol polyprotein</fullName>
    </submittedName>
</protein>
<dbReference type="Pfam" id="PF00078">
    <property type="entry name" value="RVT_1"/>
    <property type="match status" value="1"/>
</dbReference>
<sequence>MKQSVWKTAETKQKSDEEHSEQYARLMETLMAAQGTTLNAINSNLGNEPIGELLRHIYKLLICATDDSQKIWEKINVHGSDKDIVDGVTSSKDVLSDDSRQKIEEKDKTKLLGSVQSLITLMTQQQQQQQRNNFNGGNRSRWQNHKGKPIKWDEHLDPSYSLLCTNQQSDAERVNNEGVIFQGNRNDFLAVASCPILFKRVDFQARQNSSPAVALQYSQRVDFQASQISSPAVAPFISMGTDSLATLNSSPVVATVFNSQRLDLQELMKFFGTDINTSEKVPFSNQTPSSQQRVITSQLLKFLPSWEQIGARKLVIKRLAPNWRAADSEANLMKVSTKQVFYGSVEEMKLMQSEIQKKLQQGIITMIDPYNMALQNRVFLIAKKESSEKRKILDFSMLNEELAPQPFKMEDVKVAKQLIQRLDYAVTLDIHSAFSHVPVDPELTPYLAFNFKEETYAYIAMPFGIKHAPKTFHKLMRPVIGYIRTNFNLRRVVYCDDLHLLEQDQTVLKAKSVQVLQFLRNLGWIINECKYILDPSLTFKFLGWMFDIVNMTLLTTEKKRTKLILELNKWIKVISNRKPVKPREVARLIEAQLTTNASVWGWGGVLQLPNEEEIMVHGVRARNWRLTSSNQRETATILCCLRRFESTLHNRQIQALEILTDNTTTAYNIRRPAAAGPLVKLTQAILEWTEANKNQLSTTYLQGIANKVADSLCRLNRAGDYFIHKLKAFRDHTCVFSIIFSKILLHNELFVLRILTNQGKVQIILRLRGVLERHYIDQFHAFQPLIGQTGWTKTGRSMLAQQ</sequence>
<name>A0A5J4VZ87_9EUKA</name>
<dbReference type="SUPFAM" id="SSF56672">
    <property type="entry name" value="DNA/RNA polymerases"/>
    <property type="match status" value="1"/>
</dbReference>
<dbReference type="OrthoDB" id="4488294at2759"/>
<dbReference type="Proteomes" id="UP000324800">
    <property type="component" value="Unassembled WGS sequence"/>
</dbReference>
<dbReference type="PANTHER" id="PTHR33050:SF7">
    <property type="entry name" value="RIBONUCLEASE H"/>
    <property type="match status" value="1"/>
</dbReference>
<dbReference type="AlphaFoldDB" id="A0A5J4VZ87"/>
<accession>A0A5J4VZ87</accession>
<dbReference type="PROSITE" id="PS50878">
    <property type="entry name" value="RT_POL"/>
    <property type="match status" value="1"/>
</dbReference>
<feature type="domain" description="Reverse transcriptase" evidence="2">
    <location>
        <begin position="362"/>
        <end position="546"/>
    </location>
</feature>
<proteinExistence type="predicted"/>
<dbReference type="EMBL" id="SNRW01004328">
    <property type="protein sequence ID" value="KAA6387556.1"/>
    <property type="molecule type" value="Genomic_DNA"/>
</dbReference>